<feature type="transmembrane region" description="Helical" evidence="5">
    <location>
        <begin position="81"/>
        <end position="98"/>
    </location>
</feature>
<feature type="transmembrane region" description="Helical" evidence="5">
    <location>
        <begin position="104"/>
        <end position="124"/>
    </location>
</feature>
<evidence type="ECO:0000313" key="8">
    <source>
        <dbReference type="Proteomes" id="UP001429745"/>
    </source>
</evidence>
<feature type="transmembrane region" description="Helical" evidence="5">
    <location>
        <begin position="136"/>
        <end position="154"/>
    </location>
</feature>
<evidence type="ECO:0000256" key="5">
    <source>
        <dbReference type="SAM" id="Phobius"/>
    </source>
</evidence>
<feature type="transmembrane region" description="Helical" evidence="5">
    <location>
        <begin position="213"/>
        <end position="235"/>
    </location>
</feature>
<dbReference type="Pfam" id="PF00916">
    <property type="entry name" value="Sulfate_transp"/>
    <property type="match status" value="1"/>
</dbReference>
<evidence type="ECO:0000256" key="1">
    <source>
        <dbReference type="ARBA" id="ARBA00004141"/>
    </source>
</evidence>
<feature type="transmembrane region" description="Helical" evidence="5">
    <location>
        <begin position="355"/>
        <end position="375"/>
    </location>
</feature>
<proteinExistence type="predicted"/>
<comment type="subcellular location">
    <subcellularLocation>
        <location evidence="1">Membrane</location>
        <topology evidence="1">Multi-pass membrane protein</topology>
    </subcellularLocation>
</comment>
<keyword evidence="3 5" id="KW-1133">Transmembrane helix</keyword>
<reference evidence="7 8" key="1">
    <citation type="submission" date="2020-04" db="EMBL/GenBank/DDBJ databases">
        <title>CFH 90308 Microbacterium sp.</title>
        <authorList>
            <person name="Nie G."/>
            <person name="Ming H."/>
            <person name="Xia T."/>
        </authorList>
    </citation>
    <scope>NUCLEOTIDE SEQUENCE [LARGE SCALE GENOMIC DNA]</scope>
    <source>
        <strain evidence="7 8">CFH 90308</strain>
    </source>
</reference>
<accession>A0ABX1KED1</accession>
<dbReference type="RefSeq" id="WP_168913155.1">
    <property type="nucleotide sequence ID" value="NZ_JABACI010000004.1"/>
</dbReference>
<dbReference type="InterPro" id="IPR001902">
    <property type="entry name" value="SLC26A/SulP_fam"/>
</dbReference>
<sequence>MTTTAPRPRRLLPTLTGYRRAWIGPDLLAGLSAGAVVVPQAMAYATIANLPVQVGLYTCIVPMLVYALLGGSRAMSVSTTSTIATLTATTLVSAGVAAGSEDPLGSLMMLTLLVGACLALARLFRLGSLVENISGATALGLKIGVGATVAVGQVPKLLGESTDVSGQGFIHALIAVGGAWESVNWPTVALSVASILVLLALKRFAPRVPGALIVVTGGILLTSFGVTASAGIALIDAVPSGLPLPGIPDFSHAVSLVPGALAIAVMSFLESAAVARSIRRKGEPQIDSDQELLAVGAANVAGAFFAAMPAAGGFSQSAMNQGAGAKTQVSTLVTVGLAVLVALFLGPVLSMLPEATLAAMVFVAVAGLINIPELVRWFHISRMDFWVATSVAVLGLSAGLLPALAVGIVVTLVLVLKEVNTPELSIVGREPGVIAIHLGRGMYTANAQPNERAILSLTASQHPAVTALILDAERLTVLSITVLDILEDLDSELEELGIALHLARLPEAASRVARKTIWYAGLEKQGRVHATVEEALADASGSGQKGRHP</sequence>
<organism evidence="7 8">
    <name type="scientific">Microbacterium salsuginis</name>
    <dbReference type="NCBI Taxonomy" id="2722803"/>
    <lineage>
        <taxon>Bacteria</taxon>
        <taxon>Bacillati</taxon>
        <taxon>Actinomycetota</taxon>
        <taxon>Actinomycetes</taxon>
        <taxon>Micrococcales</taxon>
        <taxon>Microbacteriaceae</taxon>
        <taxon>Microbacterium</taxon>
    </lineage>
</organism>
<gene>
    <name evidence="7" type="ORF">HF576_12455</name>
</gene>
<evidence type="ECO:0000256" key="2">
    <source>
        <dbReference type="ARBA" id="ARBA00022692"/>
    </source>
</evidence>
<evidence type="ECO:0000259" key="6">
    <source>
        <dbReference type="PROSITE" id="PS50801"/>
    </source>
</evidence>
<dbReference type="PROSITE" id="PS50801">
    <property type="entry name" value="STAS"/>
    <property type="match status" value="1"/>
</dbReference>
<evidence type="ECO:0000313" key="7">
    <source>
        <dbReference type="EMBL" id="NLP84663.1"/>
    </source>
</evidence>
<feature type="transmembrane region" description="Helical" evidence="5">
    <location>
        <begin position="21"/>
        <end position="44"/>
    </location>
</feature>
<keyword evidence="2 5" id="KW-0812">Transmembrane</keyword>
<keyword evidence="4 5" id="KW-0472">Membrane</keyword>
<dbReference type="Proteomes" id="UP001429745">
    <property type="component" value="Unassembled WGS sequence"/>
</dbReference>
<feature type="transmembrane region" description="Helical" evidence="5">
    <location>
        <begin position="183"/>
        <end position="201"/>
    </location>
</feature>
<comment type="caution">
    <text evidence="7">The sequence shown here is derived from an EMBL/GenBank/DDBJ whole genome shotgun (WGS) entry which is preliminary data.</text>
</comment>
<feature type="domain" description="STAS" evidence="6">
    <location>
        <begin position="431"/>
        <end position="539"/>
    </location>
</feature>
<dbReference type="SUPFAM" id="SSF52091">
    <property type="entry name" value="SpoIIaa-like"/>
    <property type="match status" value="1"/>
</dbReference>
<feature type="transmembrane region" description="Helical" evidence="5">
    <location>
        <begin position="50"/>
        <end position="69"/>
    </location>
</feature>
<evidence type="ECO:0000256" key="3">
    <source>
        <dbReference type="ARBA" id="ARBA00022989"/>
    </source>
</evidence>
<dbReference type="InterPro" id="IPR011547">
    <property type="entry name" value="SLC26A/SulP_dom"/>
</dbReference>
<evidence type="ECO:0000256" key="4">
    <source>
        <dbReference type="ARBA" id="ARBA00023136"/>
    </source>
</evidence>
<feature type="transmembrane region" description="Helical" evidence="5">
    <location>
        <begin position="387"/>
        <end position="416"/>
    </location>
</feature>
<dbReference type="Gene3D" id="3.30.750.24">
    <property type="entry name" value="STAS domain"/>
    <property type="match status" value="1"/>
</dbReference>
<dbReference type="EMBL" id="JABACI010000004">
    <property type="protein sequence ID" value="NLP84663.1"/>
    <property type="molecule type" value="Genomic_DNA"/>
</dbReference>
<feature type="transmembrane region" description="Helical" evidence="5">
    <location>
        <begin position="329"/>
        <end position="349"/>
    </location>
</feature>
<dbReference type="Pfam" id="PF01740">
    <property type="entry name" value="STAS"/>
    <property type="match status" value="1"/>
</dbReference>
<dbReference type="InterPro" id="IPR002645">
    <property type="entry name" value="STAS_dom"/>
</dbReference>
<keyword evidence="8" id="KW-1185">Reference proteome</keyword>
<dbReference type="InterPro" id="IPR036513">
    <property type="entry name" value="STAS_dom_sf"/>
</dbReference>
<dbReference type="PANTHER" id="PTHR11814">
    <property type="entry name" value="SULFATE TRANSPORTER"/>
    <property type="match status" value="1"/>
</dbReference>
<protein>
    <submittedName>
        <fullName evidence="7">SulP family inorganic anion transporter</fullName>
    </submittedName>
</protein>
<feature type="transmembrane region" description="Helical" evidence="5">
    <location>
        <begin position="255"/>
        <end position="275"/>
    </location>
</feature>
<name>A0ABX1KED1_9MICO</name>